<evidence type="ECO:0000256" key="4">
    <source>
        <dbReference type="PROSITE-ProRule" id="PRU00473"/>
    </source>
</evidence>
<dbReference type="GO" id="GO:0009279">
    <property type="term" value="C:cell outer membrane"/>
    <property type="evidence" value="ECO:0007669"/>
    <property type="project" value="UniProtKB-SubCell"/>
</dbReference>
<keyword evidence="3" id="KW-0998">Cell outer membrane</keyword>
<dbReference type="OrthoDB" id="9782229at2"/>
<dbReference type="InterPro" id="IPR006665">
    <property type="entry name" value="OmpA-like"/>
</dbReference>
<feature type="domain" description="OmpA-like" evidence="5">
    <location>
        <begin position="191"/>
        <end position="311"/>
    </location>
</feature>
<dbReference type="Gene3D" id="3.30.1330.60">
    <property type="entry name" value="OmpA-like domain"/>
    <property type="match status" value="1"/>
</dbReference>
<dbReference type="Pfam" id="PF00691">
    <property type="entry name" value="OmpA"/>
    <property type="match status" value="1"/>
</dbReference>
<dbReference type="Proteomes" id="UP000184225">
    <property type="component" value="Unassembled WGS sequence"/>
</dbReference>
<dbReference type="AlphaFoldDB" id="A0A1M6A9H1"/>
<evidence type="ECO:0000313" key="7">
    <source>
        <dbReference type="Proteomes" id="UP000184225"/>
    </source>
</evidence>
<dbReference type="InterPro" id="IPR036737">
    <property type="entry name" value="OmpA-like_sf"/>
</dbReference>
<dbReference type="PANTHER" id="PTHR30329">
    <property type="entry name" value="STATOR ELEMENT OF FLAGELLAR MOTOR COMPLEX"/>
    <property type="match status" value="1"/>
</dbReference>
<dbReference type="SUPFAM" id="SSF103088">
    <property type="entry name" value="OmpA-like"/>
    <property type="match status" value="1"/>
</dbReference>
<dbReference type="PRINTS" id="PR01021">
    <property type="entry name" value="OMPADOMAIN"/>
</dbReference>
<name>A0A1M6A9H1_9FLAO</name>
<organism evidence="6 7">
    <name type="scientific">Mesonia phycicola</name>
    <dbReference type="NCBI Taxonomy" id="579105"/>
    <lineage>
        <taxon>Bacteria</taxon>
        <taxon>Pseudomonadati</taxon>
        <taxon>Bacteroidota</taxon>
        <taxon>Flavobacteriia</taxon>
        <taxon>Flavobacteriales</taxon>
        <taxon>Flavobacteriaceae</taxon>
        <taxon>Mesonia</taxon>
    </lineage>
</organism>
<dbReference type="CDD" id="cd07185">
    <property type="entry name" value="OmpA_C-like"/>
    <property type="match status" value="1"/>
</dbReference>
<dbReference type="RefSeq" id="WP_073147236.1">
    <property type="nucleotide sequence ID" value="NZ_FQYY01000001.1"/>
</dbReference>
<gene>
    <name evidence="6" type="ORF">SAMN04488096_101154</name>
</gene>
<dbReference type="InterPro" id="IPR006664">
    <property type="entry name" value="OMP_bac"/>
</dbReference>
<accession>A0A1M6A9H1</accession>
<dbReference type="STRING" id="579105.SAMN04488096_101154"/>
<evidence type="ECO:0000256" key="2">
    <source>
        <dbReference type="ARBA" id="ARBA00023136"/>
    </source>
</evidence>
<protein>
    <submittedName>
        <fullName evidence="6">Outer membrane protein OmpA</fullName>
    </submittedName>
</protein>
<dbReference type="EMBL" id="FQYY01000001">
    <property type="protein sequence ID" value="SHI33110.1"/>
    <property type="molecule type" value="Genomic_DNA"/>
</dbReference>
<evidence type="ECO:0000259" key="5">
    <source>
        <dbReference type="PROSITE" id="PS51123"/>
    </source>
</evidence>
<reference evidence="6 7" key="1">
    <citation type="submission" date="2016-11" db="EMBL/GenBank/DDBJ databases">
        <authorList>
            <person name="Jaros S."/>
            <person name="Januszkiewicz K."/>
            <person name="Wedrychowicz H."/>
        </authorList>
    </citation>
    <scope>NUCLEOTIDE SEQUENCE [LARGE SCALE GENOMIC DNA]</scope>
    <source>
        <strain evidence="6 7">DSM 21425</strain>
    </source>
</reference>
<evidence type="ECO:0000313" key="6">
    <source>
        <dbReference type="EMBL" id="SHI33110.1"/>
    </source>
</evidence>
<evidence type="ECO:0000256" key="1">
    <source>
        <dbReference type="ARBA" id="ARBA00004442"/>
    </source>
</evidence>
<keyword evidence="7" id="KW-1185">Reference proteome</keyword>
<sequence length="317" mass="35079">MKYFFTFLTILFSALNLFSQKVDFTHIDFQKIYSTSKGEVFMPLGEISFADKVTYFKEGKPKALPAYTKAKNALGAPDFTSYPDSNCLSLGCGGVLVVEFKNNGFIDIDGPDLYFFEVGPSIEAFKVEISTDGKNWITIGDTSGGSSYVDISSAENGKEKTIYYYIKLIDLGSFCDGPTAGADIDAIGAIGGVLKVNIDASLLFDLDKFQLKNKATETLDNFIIGLNKIPKAKIIIEGHTDNQASHQYNEKLGFNRAISVKEYLIKQLKANANNYTFDVKSLGETQPITTNKTSAGRQENRRVEIIVIPDKDFYKQP</sequence>
<keyword evidence="2 4" id="KW-0472">Membrane</keyword>
<dbReference type="PROSITE" id="PS51123">
    <property type="entry name" value="OMPA_2"/>
    <property type="match status" value="1"/>
</dbReference>
<evidence type="ECO:0000256" key="3">
    <source>
        <dbReference type="ARBA" id="ARBA00023237"/>
    </source>
</evidence>
<dbReference type="InterPro" id="IPR050330">
    <property type="entry name" value="Bact_OuterMem_StrucFunc"/>
</dbReference>
<comment type="subcellular location">
    <subcellularLocation>
        <location evidence="1">Cell outer membrane</location>
    </subcellularLocation>
</comment>
<proteinExistence type="predicted"/>
<dbReference type="PANTHER" id="PTHR30329:SF21">
    <property type="entry name" value="LIPOPROTEIN YIAD-RELATED"/>
    <property type="match status" value="1"/>
</dbReference>